<proteinExistence type="predicted"/>
<dbReference type="FunFam" id="2.60.40.10:FF:000962">
    <property type="entry name" value="titin isoform X1"/>
    <property type="match status" value="2"/>
</dbReference>
<dbReference type="Gene3D" id="2.60.40.10">
    <property type="entry name" value="Immunoglobulins"/>
    <property type="match status" value="4"/>
</dbReference>
<feature type="domain" description="Ig-like" evidence="1">
    <location>
        <begin position="249"/>
        <end position="336"/>
    </location>
</feature>
<dbReference type="CDD" id="cd00096">
    <property type="entry name" value="Ig"/>
    <property type="match status" value="1"/>
</dbReference>
<organism evidence="2 3">
    <name type="scientific">Euroglyphus maynei</name>
    <name type="common">Mayne's house dust mite</name>
    <dbReference type="NCBI Taxonomy" id="6958"/>
    <lineage>
        <taxon>Eukaryota</taxon>
        <taxon>Metazoa</taxon>
        <taxon>Ecdysozoa</taxon>
        <taxon>Arthropoda</taxon>
        <taxon>Chelicerata</taxon>
        <taxon>Arachnida</taxon>
        <taxon>Acari</taxon>
        <taxon>Acariformes</taxon>
        <taxon>Sarcoptiformes</taxon>
        <taxon>Astigmata</taxon>
        <taxon>Psoroptidia</taxon>
        <taxon>Analgoidea</taxon>
        <taxon>Pyroglyphidae</taxon>
        <taxon>Pyroglyphinae</taxon>
        <taxon>Euroglyphus</taxon>
    </lineage>
</organism>
<dbReference type="InterPro" id="IPR036179">
    <property type="entry name" value="Ig-like_dom_sf"/>
</dbReference>
<dbReference type="OrthoDB" id="6612025at2759"/>
<sequence length="498" mass="57183">MKENDFIHLESRLIPIGDPTMNVEWFVNGKPFTTGSRFRTISDFGYVVLEIIEAYARDSGIYECIATNQYGRDTIKCQINVKKSKNIIMETQLPVEHSRTLQSLEQRIHDNQSSMKPENDEQFPIPKFFGKIEPNIYRKEGDALHVDCRVEPINDPNLTIEWFLDGKPLITSSRIHSINDFGFVVLDIDWLFDRDTGTYQCVASNHMGSDTFAFNLLVKPESNIVYDSQLQPMTTTISSPQQSMVAAAPHFTKLLPEKIIINEGENIHFDSRIEPFGDGEMKIEWLHEHEPLRSGHRHKTINDFGYISLDIISADLEDSGCYTCVAKSPRGEDHITCLVEVRPKQKLDFKPQIPREMSAAYEKISDFEQQQHQLPRTPDFVSPDDRRENMAPTFVQNPEPLCVLEGDVARFCCRIIGYPKPRVIWTLNGKPIPNGSRYKIRYDGIHHLEIPKTRQYDQGKIEVIAKNNFGEISASTMLEVRPRNADYRAILKHSPKSK</sequence>
<dbReference type="Pfam" id="PF07679">
    <property type="entry name" value="I-set"/>
    <property type="match status" value="4"/>
</dbReference>
<comment type="caution">
    <text evidence="2">The sequence shown here is derived from an EMBL/GenBank/DDBJ whole genome shotgun (WGS) entry which is preliminary data.</text>
</comment>
<dbReference type="Proteomes" id="UP000194236">
    <property type="component" value="Unassembled WGS sequence"/>
</dbReference>
<dbReference type="EMBL" id="MUJZ01049525">
    <property type="protein sequence ID" value="OTF73906.1"/>
    <property type="molecule type" value="Genomic_DNA"/>
</dbReference>
<dbReference type="InterPro" id="IPR003599">
    <property type="entry name" value="Ig_sub"/>
</dbReference>
<dbReference type="InterPro" id="IPR013098">
    <property type="entry name" value="Ig_I-set"/>
</dbReference>
<dbReference type="FunFam" id="2.60.40.10:FF:000119">
    <property type="entry name" value="Sallimus, isoform P"/>
    <property type="match status" value="1"/>
</dbReference>
<keyword evidence="3" id="KW-1185">Reference proteome</keyword>
<gene>
    <name evidence="2" type="ORF">BLA29_004428</name>
</gene>
<dbReference type="PROSITE" id="PS50835">
    <property type="entry name" value="IG_LIKE"/>
    <property type="match status" value="4"/>
</dbReference>
<dbReference type="InterPro" id="IPR013783">
    <property type="entry name" value="Ig-like_fold"/>
</dbReference>
<protein>
    <submittedName>
        <fullName evidence="2">Titin-like protein</fullName>
    </submittedName>
</protein>
<evidence type="ECO:0000313" key="3">
    <source>
        <dbReference type="Proteomes" id="UP000194236"/>
    </source>
</evidence>
<evidence type="ECO:0000259" key="1">
    <source>
        <dbReference type="PROSITE" id="PS50835"/>
    </source>
</evidence>
<feature type="domain" description="Ig-like" evidence="1">
    <location>
        <begin position="126"/>
        <end position="213"/>
    </location>
</feature>
<evidence type="ECO:0000313" key="2">
    <source>
        <dbReference type="EMBL" id="OTF73906.1"/>
    </source>
</evidence>
<name>A0A1Y3B2Q3_EURMA</name>
<accession>A0A1Y3B2Q3</accession>
<feature type="domain" description="Ig-like" evidence="1">
    <location>
        <begin position="392"/>
        <end position="479"/>
    </location>
</feature>
<reference evidence="2 3" key="1">
    <citation type="submission" date="2017-03" db="EMBL/GenBank/DDBJ databases">
        <title>Genome Survey of Euroglyphus maynei.</title>
        <authorList>
            <person name="Arlian L.G."/>
            <person name="Morgan M.S."/>
            <person name="Rider S.D."/>
        </authorList>
    </citation>
    <scope>NUCLEOTIDE SEQUENCE [LARGE SCALE GENOMIC DNA]</scope>
    <source>
        <strain evidence="2">Arlian Lab</strain>
        <tissue evidence="2">Whole body</tissue>
    </source>
</reference>
<dbReference type="SMART" id="SM00409">
    <property type="entry name" value="IG"/>
    <property type="match status" value="4"/>
</dbReference>
<dbReference type="PANTHER" id="PTHR47633:SF4">
    <property type="entry name" value="MYOPALLADIN ISOFORM X1"/>
    <property type="match status" value="1"/>
</dbReference>
<dbReference type="InterPro" id="IPR007110">
    <property type="entry name" value="Ig-like_dom"/>
</dbReference>
<dbReference type="InterPro" id="IPR003598">
    <property type="entry name" value="Ig_sub2"/>
</dbReference>
<dbReference type="SUPFAM" id="SSF48726">
    <property type="entry name" value="Immunoglobulin"/>
    <property type="match status" value="4"/>
</dbReference>
<dbReference type="FunFam" id="2.60.40.10:FF:000697">
    <property type="entry name" value="titin isoform X1"/>
    <property type="match status" value="1"/>
</dbReference>
<dbReference type="AlphaFoldDB" id="A0A1Y3B2Q3"/>
<dbReference type="SMART" id="SM00408">
    <property type="entry name" value="IGc2"/>
    <property type="match status" value="4"/>
</dbReference>
<dbReference type="PANTHER" id="PTHR47633">
    <property type="entry name" value="IMMUNOGLOBULIN"/>
    <property type="match status" value="1"/>
</dbReference>
<feature type="domain" description="Ig-like" evidence="1">
    <location>
        <begin position="1"/>
        <end position="80"/>
    </location>
</feature>